<name>A0A2Z3KLL0_LACLL</name>
<dbReference type="SMART" id="SM00387">
    <property type="entry name" value="HATPase_c"/>
    <property type="match status" value="1"/>
</dbReference>
<dbReference type="Pfam" id="PF13589">
    <property type="entry name" value="HATPase_c_3"/>
    <property type="match status" value="1"/>
</dbReference>
<keyword evidence="5 10" id="KW-0418">Kinase</keyword>
<evidence type="ECO:0000256" key="7">
    <source>
        <dbReference type="ARBA" id="ARBA00023012"/>
    </source>
</evidence>
<dbReference type="InterPro" id="IPR005467">
    <property type="entry name" value="His_kinase_dom"/>
</dbReference>
<dbReference type="InterPro" id="IPR050980">
    <property type="entry name" value="2C_sensor_his_kinase"/>
</dbReference>
<evidence type="ECO:0000313" key="10">
    <source>
        <dbReference type="EMBL" id="AWN64919.1"/>
    </source>
</evidence>
<sequence length="783" mass="90185">MSKIPFNVDSSTARIIGRENISGLRGALFELIKNSYDADARVCFLYYEDNALYIGDNGTGMSQKIITNNWMTIGRSTKKEIFRSKEGRIQTGAKGIGRFALDRLGEKSKMLTRNFSDLKYTNTIWEVNWEDFGKQANITEVKADLYETAINFNEFVEECKNNDLVKFVANNFNNTGTIFRINNLREDWGKENFLTSITEQLSSLLPSNLDEIFEVYFFYNNISTEEAKIVSPSVNDFDYKIKFEVLSPEDLKKLKEDKVKVDEDKEVTISLFRDEFDFGEKFETITRDAGFTDEDKEYFLGKPVVMKLNFSDMFETREAISNSIGSFNGSIYFSKTTSYEKDKKKYYYKTRKYERKQAAFSGLKIFRDKFRVRPYGERGTSSYDWLMLSSRKQASPAAPSHETGNWRVNSDQLSGSVFISRLNIHLPDTSNREGIIETDEFLLFKEFLIKVISKLEMDRQYVFRKLSSYYDEVNQAAKIEKEIKEKAEKEKDRASKTITSEKAGLQSSDTTFEEETVKASDAQIVIAQKESVIKNLEDENKMLRALATTGIVTNTYIHEIKGITHDLSMDVVDAYESLEYDQDSEGAKTSLLEAISHKDNLTSWFEITLDSVKKDKRNWKKNNLQKLLQALVERWEKVLVNKEINIEFSALDEEINFYCHSFEIESILNNLLTNSVSAFNLQANDKKSIKLVLFSDDNNIYIQYSDNGPGLPANSLKKNPKEILRAFISEKKDTNGEEIGTGMGMWIIDNTIKDYRGKLSLEKNKEKQIGFYIDITLPKGARK</sequence>
<dbReference type="PANTHER" id="PTHR44936">
    <property type="entry name" value="SENSOR PROTEIN CREC"/>
    <property type="match status" value="1"/>
</dbReference>
<evidence type="ECO:0000256" key="2">
    <source>
        <dbReference type="ARBA" id="ARBA00012438"/>
    </source>
</evidence>
<dbReference type="GeneID" id="89632448"/>
<dbReference type="RefSeq" id="WP_109990631.1">
    <property type="nucleotide sequence ID" value="NZ_CP028160.1"/>
</dbReference>
<evidence type="ECO:0000256" key="8">
    <source>
        <dbReference type="SAM" id="MobiDB-lite"/>
    </source>
</evidence>
<evidence type="ECO:0000256" key="3">
    <source>
        <dbReference type="ARBA" id="ARBA00022679"/>
    </source>
</evidence>
<dbReference type="EMBL" id="CP028160">
    <property type="protein sequence ID" value="AWN64919.1"/>
    <property type="molecule type" value="Genomic_DNA"/>
</dbReference>
<keyword evidence="3" id="KW-0808">Transferase</keyword>
<dbReference type="Proteomes" id="UP000245919">
    <property type="component" value="Chromosome"/>
</dbReference>
<evidence type="ECO:0000256" key="4">
    <source>
        <dbReference type="ARBA" id="ARBA00022741"/>
    </source>
</evidence>
<dbReference type="EC" id="2.7.13.3" evidence="2"/>
<evidence type="ECO:0000259" key="9">
    <source>
        <dbReference type="PROSITE" id="PS50109"/>
    </source>
</evidence>
<gene>
    <name evidence="10" type="ORF">LL14B4_01415</name>
</gene>
<feature type="domain" description="Histidine kinase" evidence="9">
    <location>
        <begin position="562"/>
        <end position="781"/>
    </location>
</feature>
<keyword evidence="6" id="KW-0067">ATP-binding</keyword>
<dbReference type="AlphaFoldDB" id="A0A2Z3KLL0"/>
<keyword evidence="7" id="KW-0902">Two-component regulatory system</keyword>
<dbReference type="GO" id="GO:0000160">
    <property type="term" value="P:phosphorelay signal transduction system"/>
    <property type="evidence" value="ECO:0007669"/>
    <property type="project" value="UniProtKB-KW"/>
</dbReference>
<dbReference type="InterPro" id="IPR036890">
    <property type="entry name" value="HATPase_C_sf"/>
</dbReference>
<keyword evidence="4" id="KW-0547">Nucleotide-binding</keyword>
<evidence type="ECO:0000313" key="11">
    <source>
        <dbReference type="Proteomes" id="UP000245919"/>
    </source>
</evidence>
<feature type="region of interest" description="Disordered" evidence="8">
    <location>
        <begin position="488"/>
        <end position="512"/>
    </location>
</feature>
<organism evidence="10 11">
    <name type="scientific">Lactococcus lactis subsp. lactis</name>
    <name type="common">Streptococcus lactis</name>
    <dbReference type="NCBI Taxonomy" id="1360"/>
    <lineage>
        <taxon>Bacteria</taxon>
        <taxon>Bacillati</taxon>
        <taxon>Bacillota</taxon>
        <taxon>Bacilli</taxon>
        <taxon>Lactobacillales</taxon>
        <taxon>Streptococcaceae</taxon>
        <taxon>Lactococcus</taxon>
    </lineage>
</organism>
<protein>
    <recommendedName>
        <fullName evidence="2">histidine kinase</fullName>
        <ecNumber evidence="2">2.7.13.3</ecNumber>
    </recommendedName>
</protein>
<evidence type="ECO:0000256" key="1">
    <source>
        <dbReference type="ARBA" id="ARBA00000085"/>
    </source>
</evidence>
<dbReference type="Pfam" id="PF02518">
    <property type="entry name" value="HATPase_c"/>
    <property type="match status" value="1"/>
</dbReference>
<dbReference type="InterPro" id="IPR003594">
    <property type="entry name" value="HATPase_dom"/>
</dbReference>
<evidence type="ECO:0000256" key="5">
    <source>
        <dbReference type="ARBA" id="ARBA00022777"/>
    </source>
</evidence>
<evidence type="ECO:0000256" key="6">
    <source>
        <dbReference type="ARBA" id="ARBA00022840"/>
    </source>
</evidence>
<dbReference type="SUPFAM" id="SSF55874">
    <property type="entry name" value="ATPase domain of HSP90 chaperone/DNA topoisomerase II/histidine kinase"/>
    <property type="match status" value="2"/>
</dbReference>
<feature type="compositionally biased region" description="Polar residues" evidence="8">
    <location>
        <begin position="496"/>
        <end position="510"/>
    </location>
</feature>
<reference evidence="10 11" key="1">
    <citation type="submission" date="2018-03" db="EMBL/GenBank/DDBJ databases">
        <title>Genome sequence of Lactococcus lactis strain 14B4 from almond drupe.</title>
        <authorList>
            <person name="Tran T.D."/>
            <person name="McGarvey J.A."/>
            <person name="Huynh S."/>
            <person name="Parker C.T."/>
        </authorList>
    </citation>
    <scope>NUCLEOTIDE SEQUENCE [LARGE SCALE GENOMIC DNA]</scope>
    <source>
        <strain evidence="10 11">14B4</strain>
    </source>
</reference>
<dbReference type="GO" id="GO:0004673">
    <property type="term" value="F:protein histidine kinase activity"/>
    <property type="evidence" value="ECO:0007669"/>
    <property type="project" value="UniProtKB-EC"/>
</dbReference>
<comment type="catalytic activity">
    <reaction evidence="1">
        <text>ATP + protein L-histidine = ADP + protein N-phospho-L-histidine.</text>
        <dbReference type="EC" id="2.7.13.3"/>
    </reaction>
</comment>
<accession>A0A2Z3KLL0</accession>
<dbReference type="Gene3D" id="3.30.565.10">
    <property type="entry name" value="Histidine kinase-like ATPase, C-terminal domain"/>
    <property type="match status" value="2"/>
</dbReference>
<proteinExistence type="predicted"/>
<dbReference type="GO" id="GO:0005524">
    <property type="term" value="F:ATP binding"/>
    <property type="evidence" value="ECO:0007669"/>
    <property type="project" value="UniProtKB-KW"/>
</dbReference>
<dbReference type="PANTHER" id="PTHR44936:SF10">
    <property type="entry name" value="SENSOR PROTEIN RSTB"/>
    <property type="match status" value="1"/>
</dbReference>
<dbReference type="PROSITE" id="PS50109">
    <property type="entry name" value="HIS_KIN"/>
    <property type="match status" value="1"/>
</dbReference>